<proteinExistence type="predicted"/>
<protein>
    <submittedName>
        <fullName evidence="3">Alpha-galactosidase</fullName>
    </submittedName>
</protein>
<dbReference type="GO" id="GO:0004557">
    <property type="term" value="F:alpha-galactosidase activity"/>
    <property type="evidence" value="ECO:0007669"/>
    <property type="project" value="InterPro"/>
</dbReference>
<dbReference type="OrthoDB" id="9758822at2"/>
<evidence type="ECO:0000313" key="4">
    <source>
        <dbReference type="Proteomes" id="UP000317894"/>
    </source>
</evidence>
<keyword evidence="4" id="KW-1185">Reference proteome</keyword>
<comment type="caution">
    <text evidence="3">The sequence shown here is derived from an EMBL/GenBank/DDBJ whole genome shotgun (WGS) entry which is preliminary data.</text>
</comment>
<dbReference type="InterPro" id="IPR002252">
    <property type="entry name" value="Glyco_hydro_36"/>
</dbReference>
<dbReference type="SUPFAM" id="SSF51445">
    <property type="entry name" value="(Trans)glycosidases"/>
    <property type="match status" value="1"/>
</dbReference>
<reference evidence="3 4" key="1">
    <citation type="submission" date="2019-07" db="EMBL/GenBank/DDBJ databases">
        <title>Novel species isolated from glacier.</title>
        <authorList>
            <person name="Liu Q."/>
            <person name="Xin Y.-H."/>
        </authorList>
    </citation>
    <scope>NUCLEOTIDE SEQUENCE [LARGE SCALE GENOMIC DNA]</scope>
    <source>
        <strain evidence="3 4">LB1R16</strain>
    </source>
</reference>
<keyword evidence="2" id="KW-0326">Glycosidase</keyword>
<dbReference type="EMBL" id="VJWA01000001">
    <property type="protein sequence ID" value="TRW17774.1"/>
    <property type="molecule type" value="Genomic_DNA"/>
</dbReference>
<dbReference type="RefSeq" id="WP_144236466.1">
    <property type="nucleotide sequence ID" value="NZ_VJWA01000001.1"/>
</dbReference>
<accession>A0A552UHS4</accession>
<name>A0A552UHS4_9SPHN</name>
<dbReference type="InterPro" id="IPR038417">
    <property type="entry name" value="Alpga-gal_N_sf"/>
</dbReference>
<dbReference type="InterPro" id="IPR017853">
    <property type="entry name" value="GH"/>
</dbReference>
<organism evidence="3 4">
    <name type="scientific">Glacieibacterium frigidum</name>
    <dbReference type="NCBI Taxonomy" id="2593303"/>
    <lineage>
        <taxon>Bacteria</taxon>
        <taxon>Pseudomonadati</taxon>
        <taxon>Pseudomonadota</taxon>
        <taxon>Alphaproteobacteria</taxon>
        <taxon>Sphingomonadales</taxon>
        <taxon>Sphingosinicellaceae</taxon>
        <taxon>Glacieibacterium</taxon>
    </lineage>
</organism>
<dbReference type="PANTHER" id="PTHR43053:SF3">
    <property type="entry name" value="ALPHA-GALACTOSIDASE C-RELATED"/>
    <property type="match status" value="1"/>
</dbReference>
<dbReference type="AlphaFoldDB" id="A0A552UHS4"/>
<sequence>MAVTALPRLLSIAHDGVHLAIELLEDRPVALLHVGAHPFINKMPERHRWAYRLVEARVAGEDHDYIGAGRFAGSGMGGRLRYISHSDVTDGAARRISIVQRDPLTGFETTSTLDIEDGVLVSRTEARNGGSAPLTLLDLSAFFLVGFASGPVPRGDRCRVSIPRNGWYAEFQWTHHSAGDLGLNNRFAFGSRHETVRSTGSWCSSNYLPMGYVEAASGGRGLLFETLHGGSWSWQIGETADELYLHVAGPGEAEGWWRTLAPGEVVTSPAVAVAPAPDFDAAMAAMTRHRRRTRLAGSDGSPVIFNDYMNCLMGDPDEAKILPLVDEAAALGAEVYCIDAGWYAKPGERWSFTLGDWSVNRDRFPRGLEPIVARIRERGMIPGLWFEIEAMTANHTGFADLPDDWFFVRHGRRVVSHRRHQLDFRNPAVRAFADRAIDAAVGDLGFEFLKLDYNFDSGIGSDLGAESPGQALIDYEVAFLAWLDALRARYPRLQIEHCASGGMRLARPYLDRTHNASNSDEGDPQQIARIAAAGATILLPEQNGTWALPKAGDDAERTAFAMACAIPFRMQLAGGAGELTPGQRTLVAEGVAAHKAVRDMVRDAVPSWPLGLPGYHDAWLCVALDAGGARLVALWRRDGGPDSITVPLPGAKAARLLYPSSLGSDWRLDGEQLFVTLAERCARIFMVET</sequence>
<dbReference type="InterPro" id="IPR013785">
    <property type="entry name" value="Aldolase_TIM"/>
</dbReference>
<dbReference type="InterPro" id="IPR050985">
    <property type="entry name" value="Alpha-glycosidase_related"/>
</dbReference>
<dbReference type="GO" id="GO:0016052">
    <property type="term" value="P:carbohydrate catabolic process"/>
    <property type="evidence" value="ECO:0007669"/>
    <property type="project" value="InterPro"/>
</dbReference>
<dbReference type="Pfam" id="PF02065">
    <property type="entry name" value="Melibiase"/>
    <property type="match status" value="1"/>
</dbReference>
<evidence type="ECO:0000256" key="2">
    <source>
        <dbReference type="ARBA" id="ARBA00023295"/>
    </source>
</evidence>
<keyword evidence="1" id="KW-0378">Hydrolase</keyword>
<dbReference type="PANTHER" id="PTHR43053">
    <property type="entry name" value="GLYCOSIDASE FAMILY 31"/>
    <property type="match status" value="1"/>
</dbReference>
<gene>
    <name evidence="3" type="ORF">FMM06_06455</name>
</gene>
<dbReference type="Gene3D" id="2.70.98.60">
    <property type="entry name" value="alpha-galactosidase from lactobacil brevis"/>
    <property type="match status" value="1"/>
</dbReference>
<dbReference type="Gene3D" id="3.20.20.70">
    <property type="entry name" value="Aldolase class I"/>
    <property type="match status" value="1"/>
</dbReference>
<dbReference type="CDD" id="cd14791">
    <property type="entry name" value="GH36"/>
    <property type="match status" value="1"/>
</dbReference>
<evidence type="ECO:0000256" key="1">
    <source>
        <dbReference type="ARBA" id="ARBA00022801"/>
    </source>
</evidence>
<dbReference type="Proteomes" id="UP000317894">
    <property type="component" value="Unassembled WGS sequence"/>
</dbReference>
<evidence type="ECO:0000313" key="3">
    <source>
        <dbReference type="EMBL" id="TRW17774.1"/>
    </source>
</evidence>